<keyword evidence="4" id="KW-1185">Reference proteome</keyword>
<comment type="caution">
    <text evidence="2">The sequence shown here is derived from an EMBL/GenBank/DDBJ whole genome shotgun (WGS) entry which is preliminary data.</text>
</comment>
<reference evidence="2" key="2">
    <citation type="submission" date="2023-06" db="EMBL/GenBank/DDBJ databases">
        <title>Genome assembly of Pristionchus species.</title>
        <authorList>
            <person name="Yoshida K."/>
            <person name="Sommer R.J."/>
        </authorList>
    </citation>
    <scope>NUCLEOTIDE SEQUENCE</scope>
    <source>
        <strain evidence="2">RS5460</strain>
    </source>
</reference>
<reference evidence="4" key="1">
    <citation type="submission" date="2022-10" db="EMBL/GenBank/DDBJ databases">
        <title>Genome assembly of Pristionchus species.</title>
        <authorList>
            <person name="Yoshida K."/>
            <person name="Sommer R.J."/>
        </authorList>
    </citation>
    <scope>NUCLEOTIDE SEQUENCE [LARGE SCALE GENOMIC DNA]</scope>
    <source>
        <strain evidence="3 4">RS5460</strain>
    </source>
</reference>
<evidence type="ECO:0000256" key="1">
    <source>
        <dbReference type="SAM" id="MobiDB-lite"/>
    </source>
</evidence>
<dbReference type="AlphaFoldDB" id="A0AAN5D6K7"/>
<feature type="non-terminal residue" evidence="2">
    <location>
        <position position="1"/>
    </location>
</feature>
<evidence type="ECO:0000313" key="2">
    <source>
        <dbReference type="EMBL" id="GMR57488.1"/>
    </source>
</evidence>
<dbReference type="EMBL" id="BTRK01000006">
    <property type="protein sequence ID" value="GMR57489.1"/>
    <property type="molecule type" value="Genomic_DNA"/>
</dbReference>
<dbReference type="Proteomes" id="UP001328107">
    <property type="component" value="Unassembled WGS sequence"/>
</dbReference>
<organism evidence="2 4">
    <name type="scientific">Pristionchus mayeri</name>
    <dbReference type="NCBI Taxonomy" id="1317129"/>
    <lineage>
        <taxon>Eukaryota</taxon>
        <taxon>Metazoa</taxon>
        <taxon>Ecdysozoa</taxon>
        <taxon>Nematoda</taxon>
        <taxon>Chromadorea</taxon>
        <taxon>Rhabditida</taxon>
        <taxon>Rhabditina</taxon>
        <taxon>Diplogasteromorpha</taxon>
        <taxon>Diplogasteroidea</taxon>
        <taxon>Neodiplogasteridae</taxon>
        <taxon>Pristionchus</taxon>
    </lineage>
</organism>
<gene>
    <name evidence="2" type="ORF">PMAYCL1PPCAC_27683</name>
    <name evidence="3" type="ORF">PMAYCL1PPCAC_27684</name>
</gene>
<protein>
    <submittedName>
        <fullName evidence="2">Uncharacterized protein</fullName>
    </submittedName>
</protein>
<evidence type="ECO:0000313" key="3">
    <source>
        <dbReference type="EMBL" id="GMR57489.1"/>
    </source>
</evidence>
<accession>A0AAN5D6K7</accession>
<sequence length="194" mass="20418">LLLIPICFAEPETAELGYDCDEDKCTFSLLIPKAAVTFVDVSLLTSEIDMLNGNCTDLTNEGDLVANQTVEFQNDFNALCDETNSTLNEMFANSEELKKKTSSLLKKANTKEDEALSLKDALQCMVNGGDPATCYTPPSNPPSTAAPETTETPDTTEAFHTTSEGSGDEGSGEGSGDGKGEDIDGNSRGVNGGG</sequence>
<feature type="compositionally biased region" description="Low complexity" evidence="1">
    <location>
        <begin position="142"/>
        <end position="165"/>
    </location>
</feature>
<name>A0AAN5D6K7_9BILA</name>
<proteinExistence type="predicted"/>
<feature type="region of interest" description="Disordered" evidence="1">
    <location>
        <begin position="133"/>
        <end position="194"/>
    </location>
</feature>
<dbReference type="EMBL" id="BTRK01000006">
    <property type="protein sequence ID" value="GMR57488.1"/>
    <property type="molecule type" value="Genomic_DNA"/>
</dbReference>
<feature type="non-terminal residue" evidence="2">
    <location>
        <position position="194"/>
    </location>
</feature>
<evidence type="ECO:0000313" key="4">
    <source>
        <dbReference type="Proteomes" id="UP001328107"/>
    </source>
</evidence>